<dbReference type="Proteomes" id="UP000535838">
    <property type="component" value="Unassembled WGS sequence"/>
</dbReference>
<gene>
    <name evidence="5" type="ORF">H7B67_13820</name>
</gene>
<protein>
    <submittedName>
        <fullName evidence="5">Metallophosphoesterase family protein</fullName>
    </submittedName>
</protein>
<keyword evidence="2" id="KW-0812">Transmembrane</keyword>
<proteinExistence type="predicted"/>
<dbReference type="RefSeq" id="WP_185120430.1">
    <property type="nucleotide sequence ID" value="NZ_JACJVQ010000011.1"/>
</dbReference>
<dbReference type="Pfam" id="PF16656">
    <property type="entry name" value="Pur_ac_phosph_N"/>
    <property type="match status" value="1"/>
</dbReference>
<keyword evidence="2" id="KW-0472">Membrane</keyword>
<sequence>MNLLRNYGLIALIISLLIAIGIGILIYQQRSARTEAPAAWTPLSLVTTFKSDPHTSRAFAWRTETPDAGTVLQVVPAEAGGSPSFEGADMLEFAGSTSPVDTGDTGVQGAHKAEATGLAAGTRYAYRVGDGDREHWSDVFYFATEKEETADFTFLNVTDSQGLAYADFRLWGRTLDKAFETFPDASFLVHNGDLTEDPENESGWEAFFGEARKWVAAYPLMPVTGNHDEVDKKAERFVSHFNVPNNGSPSSIEGTTYAFDYGLARFVVLNTESKLKDQAAWLEKELASTKQKWIIVALHRGPYAGNQDESVLERWVPLFDEYGVDLVLQGHNHEYSRSYPIKDGKVVSPGEGTVYVVTNASGAKFNEKKKDQFYHQVHFQNDKQTFAGIRVNERTLTYQAYDVDGMLLDEFTLEARR</sequence>
<dbReference type="AlphaFoldDB" id="A0A841STC9"/>
<dbReference type="Pfam" id="PF00149">
    <property type="entry name" value="Metallophos"/>
    <property type="match status" value="1"/>
</dbReference>
<dbReference type="InterPro" id="IPR015914">
    <property type="entry name" value="PAPs_N"/>
</dbReference>
<dbReference type="SUPFAM" id="SSF56300">
    <property type="entry name" value="Metallo-dependent phosphatases"/>
    <property type="match status" value="1"/>
</dbReference>
<organism evidence="5 6">
    <name type="scientific">Cohnella thailandensis</name>
    <dbReference type="NCBI Taxonomy" id="557557"/>
    <lineage>
        <taxon>Bacteria</taxon>
        <taxon>Bacillati</taxon>
        <taxon>Bacillota</taxon>
        <taxon>Bacilli</taxon>
        <taxon>Bacillales</taxon>
        <taxon>Paenibacillaceae</taxon>
        <taxon>Cohnella</taxon>
    </lineage>
</organism>
<feature type="domain" description="Purple acid phosphatase N-terminal" evidence="4">
    <location>
        <begin position="43"/>
        <end position="144"/>
    </location>
</feature>
<dbReference type="PANTHER" id="PTHR45867">
    <property type="entry name" value="PURPLE ACID PHOSPHATASE"/>
    <property type="match status" value="1"/>
</dbReference>
<feature type="transmembrane region" description="Helical" evidence="2">
    <location>
        <begin position="7"/>
        <end position="27"/>
    </location>
</feature>
<evidence type="ECO:0000259" key="4">
    <source>
        <dbReference type="Pfam" id="PF16656"/>
    </source>
</evidence>
<evidence type="ECO:0000256" key="1">
    <source>
        <dbReference type="ARBA" id="ARBA00022729"/>
    </source>
</evidence>
<dbReference type="InterPro" id="IPR029052">
    <property type="entry name" value="Metallo-depent_PP-like"/>
</dbReference>
<dbReference type="EMBL" id="JACJVQ010000011">
    <property type="protein sequence ID" value="MBB6635194.1"/>
    <property type="molecule type" value="Genomic_DNA"/>
</dbReference>
<keyword evidence="2" id="KW-1133">Transmembrane helix</keyword>
<evidence type="ECO:0000259" key="3">
    <source>
        <dbReference type="Pfam" id="PF00149"/>
    </source>
</evidence>
<dbReference type="Gene3D" id="2.60.40.380">
    <property type="entry name" value="Purple acid phosphatase-like, N-terminal"/>
    <property type="match status" value="1"/>
</dbReference>
<dbReference type="GO" id="GO:0046872">
    <property type="term" value="F:metal ion binding"/>
    <property type="evidence" value="ECO:0007669"/>
    <property type="project" value="InterPro"/>
</dbReference>
<dbReference type="SUPFAM" id="SSF49363">
    <property type="entry name" value="Purple acid phosphatase, N-terminal domain"/>
    <property type="match status" value="1"/>
</dbReference>
<evidence type="ECO:0000313" key="6">
    <source>
        <dbReference type="Proteomes" id="UP000535838"/>
    </source>
</evidence>
<keyword evidence="6" id="KW-1185">Reference proteome</keyword>
<dbReference type="GO" id="GO:0003993">
    <property type="term" value="F:acid phosphatase activity"/>
    <property type="evidence" value="ECO:0007669"/>
    <property type="project" value="InterPro"/>
</dbReference>
<comment type="caution">
    <text evidence="5">The sequence shown here is derived from an EMBL/GenBank/DDBJ whole genome shotgun (WGS) entry which is preliminary data.</text>
</comment>
<accession>A0A841STC9</accession>
<keyword evidence="1" id="KW-0732">Signal</keyword>
<evidence type="ECO:0000313" key="5">
    <source>
        <dbReference type="EMBL" id="MBB6635194.1"/>
    </source>
</evidence>
<reference evidence="5 6" key="1">
    <citation type="submission" date="2020-08" db="EMBL/GenBank/DDBJ databases">
        <title>Cohnella phylogeny.</title>
        <authorList>
            <person name="Dunlap C."/>
        </authorList>
    </citation>
    <scope>NUCLEOTIDE SEQUENCE [LARGE SCALE GENOMIC DNA]</scope>
    <source>
        <strain evidence="5 6">DSM 25241</strain>
    </source>
</reference>
<dbReference type="PANTHER" id="PTHR45867:SF3">
    <property type="entry name" value="ACID PHOSPHATASE TYPE 7"/>
    <property type="match status" value="1"/>
</dbReference>
<dbReference type="InterPro" id="IPR004843">
    <property type="entry name" value="Calcineurin-like_PHP"/>
</dbReference>
<dbReference type="InterPro" id="IPR008963">
    <property type="entry name" value="Purple_acid_Pase-like_N"/>
</dbReference>
<evidence type="ECO:0000256" key="2">
    <source>
        <dbReference type="SAM" id="Phobius"/>
    </source>
</evidence>
<feature type="domain" description="Calcineurin-like phosphoesterase" evidence="3">
    <location>
        <begin position="173"/>
        <end position="335"/>
    </location>
</feature>
<dbReference type="Gene3D" id="3.60.21.10">
    <property type="match status" value="1"/>
</dbReference>
<name>A0A841STC9_9BACL</name>